<dbReference type="AlphaFoldDB" id="A0A6G1DQI7"/>
<gene>
    <name evidence="2" type="ORF">E2562_028964</name>
</gene>
<evidence type="ECO:0000313" key="2">
    <source>
        <dbReference type="EMBL" id="KAF0914482.1"/>
    </source>
</evidence>
<dbReference type="PANTHER" id="PTHR33085:SF129">
    <property type="entry name" value="OS04G0426500 PROTEIN"/>
    <property type="match status" value="1"/>
</dbReference>
<dbReference type="Pfam" id="PF07893">
    <property type="entry name" value="DUF1668"/>
    <property type="match status" value="1"/>
</dbReference>
<reference evidence="2 3" key="1">
    <citation type="submission" date="2019-11" db="EMBL/GenBank/DDBJ databases">
        <title>Whole genome sequence of Oryza granulata.</title>
        <authorList>
            <person name="Li W."/>
        </authorList>
    </citation>
    <scope>NUCLEOTIDE SEQUENCE [LARGE SCALE GENOMIC DNA]</scope>
    <source>
        <strain evidence="3">cv. Menghai</strain>
        <tissue evidence="2">Leaf</tissue>
    </source>
</reference>
<name>A0A6G1DQI7_9ORYZ</name>
<dbReference type="EMBL" id="SPHZ02000006">
    <property type="protein sequence ID" value="KAF0914482.1"/>
    <property type="molecule type" value="Genomic_DNA"/>
</dbReference>
<dbReference type="Proteomes" id="UP000479710">
    <property type="component" value="Unassembled WGS sequence"/>
</dbReference>
<dbReference type="InterPro" id="IPR012871">
    <property type="entry name" value="DUF1668_ORYSA"/>
</dbReference>
<proteinExistence type="predicted"/>
<organism evidence="2 3">
    <name type="scientific">Oryza meyeriana var. granulata</name>
    <dbReference type="NCBI Taxonomy" id="110450"/>
    <lineage>
        <taxon>Eukaryota</taxon>
        <taxon>Viridiplantae</taxon>
        <taxon>Streptophyta</taxon>
        <taxon>Embryophyta</taxon>
        <taxon>Tracheophyta</taxon>
        <taxon>Spermatophyta</taxon>
        <taxon>Magnoliopsida</taxon>
        <taxon>Liliopsida</taxon>
        <taxon>Poales</taxon>
        <taxon>Poaceae</taxon>
        <taxon>BOP clade</taxon>
        <taxon>Oryzoideae</taxon>
        <taxon>Oryzeae</taxon>
        <taxon>Oryzinae</taxon>
        <taxon>Oryza</taxon>
        <taxon>Oryza meyeriana</taxon>
    </lineage>
</organism>
<dbReference type="PANTHER" id="PTHR33085">
    <property type="entry name" value="OS12G0113100 PROTEIN-RELATED"/>
    <property type="match status" value="1"/>
</dbReference>
<evidence type="ECO:0000256" key="1">
    <source>
        <dbReference type="SAM" id="MobiDB-lite"/>
    </source>
</evidence>
<sequence>MGLSRRFQNLILDNPYGGAKWLRSVDLTRQLFGNTAASTIGEGSESAVVQDSTSHTPAADSCNPKNKQASKNKQAFKIKMERFRLPSPIVRFHSREMPHRRCSDCFPLPDRKVVIADHTGRTFLCNVDTRRVVPMPNLHKPKSRPISLFIPSADDPSGGGGSLYVMENKIEPELADGTELSDQFEVFVCGKPTRTSDSERPWQCQLLPPPPFVRDRACWFPSPQITSYAVVGSDICISTNRSGTYNGTYCLDTVTNTWLQVAKGTPLPFFHGKVQYVPELKLWFGLSAELGHHLAAADLSPAMMDSQPQLIGDWSEFDPPEGWLESHHPQLVNLGLGRFCIARCSMLPRHRLPRSVVYSSNAKDGKLSMARFRNAPEHYQS</sequence>
<keyword evidence="3" id="KW-1185">Reference proteome</keyword>
<feature type="region of interest" description="Disordered" evidence="1">
    <location>
        <begin position="42"/>
        <end position="73"/>
    </location>
</feature>
<comment type="caution">
    <text evidence="2">The sequence shown here is derived from an EMBL/GenBank/DDBJ whole genome shotgun (WGS) entry which is preliminary data.</text>
</comment>
<protein>
    <recommendedName>
        <fullName evidence="4">F-box associated domain-containing protein</fullName>
    </recommendedName>
</protein>
<evidence type="ECO:0008006" key="4">
    <source>
        <dbReference type="Google" id="ProtNLM"/>
    </source>
</evidence>
<dbReference type="OrthoDB" id="646432at2759"/>
<feature type="compositionally biased region" description="Polar residues" evidence="1">
    <location>
        <begin position="47"/>
        <end position="56"/>
    </location>
</feature>
<evidence type="ECO:0000313" key="3">
    <source>
        <dbReference type="Proteomes" id="UP000479710"/>
    </source>
</evidence>
<accession>A0A6G1DQI7</accession>